<feature type="transmembrane region" description="Helical" evidence="7">
    <location>
        <begin position="266"/>
        <end position="288"/>
    </location>
</feature>
<keyword evidence="6 7" id="KW-0472">Membrane</keyword>
<dbReference type="Pfam" id="PF01773">
    <property type="entry name" value="Nucleos_tra2_N"/>
    <property type="match status" value="1"/>
</dbReference>
<dbReference type="PANTHER" id="PTHR10590">
    <property type="entry name" value="SODIUM/NUCLEOSIDE COTRANSPORTER"/>
    <property type="match status" value="1"/>
</dbReference>
<reference evidence="11 12" key="1">
    <citation type="submission" date="2021-01" db="EMBL/GenBank/DDBJ databases">
        <title>Belnapia mucosa sp. nov. and Belnapia arida sp. nov., isolated from the Tabernas Desert (Almeria, Spain).</title>
        <authorList>
            <person name="Molina-Menor E."/>
            <person name="Vidal-Verdu A."/>
            <person name="Calonge A."/>
            <person name="Satari L."/>
            <person name="Pereto Magraner J."/>
            <person name="Porcar Miralles M."/>
        </authorList>
    </citation>
    <scope>NUCLEOTIDE SEQUENCE [LARGE SCALE GENOMIC DNA]</scope>
    <source>
        <strain evidence="11 12">T6</strain>
    </source>
</reference>
<evidence type="ECO:0000259" key="9">
    <source>
        <dbReference type="Pfam" id="PF07662"/>
    </source>
</evidence>
<keyword evidence="3" id="KW-1003">Cell membrane</keyword>
<feature type="transmembrane region" description="Helical" evidence="7">
    <location>
        <begin position="33"/>
        <end position="51"/>
    </location>
</feature>
<evidence type="ECO:0000256" key="6">
    <source>
        <dbReference type="ARBA" id="ARBA00023136"/>
    </source>
</evidence>
<feature type="transmembrane region" description="Helical" evidence="7">
    <location>
        <begin position="207"/>
        <end position="230"/>
    </location>
</feature>
<dbReference type="PANTHER" id="PTHR10590:SF4">
    <property type="entry name" value="SOLUTE CARRIER FAMILY 28 MEMBER 3"/>
    <property type="match status" value="1"/>
</dbReference>
<dbReference type="RefSeq" id="WP_202827403.1">
    <property type="nucleotide sequence ID" value="NZ_JAEUXJ010000009.1"/>
</dbReference>
<dbReference type="Pfam" id="PF07662">
    <property type="entry name" value="Nucleos_tra2_C"/>
    <property type="match status" value="1"/>
</dbReference>
<dbReference type="InterPro" id="IPR011642">
    <property type="entry name" value="Gate_dom"/>
</dbReference>
<evidence type="ECO:0000256" key="1">
    <source>
        <dbReference type="ARBA" id="ARBA00004651"/>
    </source>
</evidence>
<feature type="transmembrane region" description="Helical" evidence="7">
    <location>
        <begin position="294"/>
        <end position="313"/>
    </location>
</feature>
<feature type="domain" description="Concentrative nucleoside transporter N-terminal" evidence="8">
    <location>
        <begin position="10"/>
        <end position="83"/>
    </location>
</feature>
<name>A0ABS1V7M4_9PROT</name>
<organism evidence="11 12">
    <name type="scientific">Belnapia mucosa</name>
    <dbReference type="NCBI Taxonomy" id="2804532"/>
    <lineage>
        <taxon>Bacteria</taxon>
        <taxon>Pseudomonadati</taxon>
        <taxon>Pseudomonadota</taxon>
        <taxon>Alphaproteobacteria</taxon>
        <taxon>Acetobacterales</taxon>
        <taxon>Roseomonadaceae</taxon>
        <taxon>Belnapia</taxon>
    </lineage>
</organism>
<dbReference type="InterPro" id="IPR008276">
    <property type="entry name" value="C_nuclsd_transpt"/>
</dbReference>
<comment type="subcellular location">
    <subcellularLocation>
        <location evidence="1">Cell membrane</location>
        <topology evidence="1">Multi-pass membrane protein</topology>
    </subcellularLocation>
</comment>
<evidence type="ECO:0000256" key="2">
    <source>
        <dbReference type="ARBA" id="ARBA00009033"/>
    </source>
</evidence>
<feature type="transmembrane region" description="Helical" evidence="7">
    <location>
        <begin position="99"/>
        <end position="122"/>
    </location>
</feature>
<keyword evidence="5 7" id="KW-1133">Transmembrane helix</keyword>
<keyword evidence="4 7" id="KW-0812">Transmembrane</keyword>
<comment type="similarity">
    <text evidence="2">Belongs to the concentrative nucleoside transporter (CNT) (TC 2.A.41) family.</text>
</comment>
<feature type="transmembrane region" description="Helical" evidence="7">
    <location>
        <begin position="390"/>
        <end position="412"/>
    </location>
</feature>
<feature type="domain" description="Concentrative nucleoside transporter C-terminal" evidence="9">
    <location>
        <begin position="211"/>
        <end position="410"/>
    </location>
</feature>
<dbReference type="Proteomes" id="UP000606490">
    <property type="component" value="Unassembled WGS sequence"/>
</dbReference>
<accession>A0ABS1V7M4</accession>
<evidence type="ECO:0000256" key="5">
    <source>
        <dbReference type="ARBA" id="ARBA00022989"/>
    </source>
</evidence>
<dbReference type="InterPro" id="IPR002668">
    <property type="entry name" value="CNT_N_dom"/>
</dbReference>
<dbReference type="InterPro" id="IPR011657">
    <property type="entry name" value="CNT_C_dom"/>
</dbReference>
<feature type="transmembrane region" description="Helical" evidence="7">
    <location>
        <begin position="177"/>
        <end position="201"/>
    </location>
</feature>
<evidence type="ECO:0000313" key="12">
    <source>
        <dbReference type="Proteomes" id="UP000606490"/>
    </source>
</evidence>
<evidence type="ECO:0000256" key="4">
    <source>
        <dbReference type="ARBA" id="ARBA00022692"/>
    </source>
</evidence>
<feature type="domain" description="Nucleoside transporter/FeoB GTPase Gate" evidence="10">
    <location>
        <begin position="102"/>
        <end position="201"/>
    </location>
</feature>
<feature type="transmembrane region" description="Helical" evidence="7">
    <location>
        <begin position="355"/>
        <end position="378"/>
    </location>
</feature>
<comment type="caution">
    <text evidence="11">The sequence shown here is derived from an EMBL/GenBank/DDBJ whole genome shotgun (WGS) entry which is preliminary data.</text>
</comment>
<evidence type="ECO:0000259" key="8">
    <source>
        <dbReference type="Pfam" id="PF01773"/>
    </source>
</evidence>
<dbReference type="Pfam" id="PF07670">
    <property type="entry name" value="Gate"/>
    <property type="match status" value="1"/>
</dbReference>
<evidence type="ECO:0000256" key="3">
    <source>
        <dbReference type="ARBA" id="ARBA00022475"/>
    </source>
</evidence>
<keyword evidence="12" id="KW-1185">Reference proteome</keyword>
<evidence type="ECO:0000313" key="11">
    <source>
        <dbReference type="EMBL" id="MBL6457665.1"/>
    </source>
</evidence>
<proteinExistence type="inferred from homology"/>
<gene>
    <name evidence="11" type="ORF">JMJ55_20215</name>
</gene>
<feature type="transmembrane region" description="Helical" evidence="7">
    <location>
        <begin position="142"/>
        <end position="165"/>
    </location>
</feature>
<evidence type="ECO:0000259" key="10">
    <source>
        <dbReference type="Pfam" id="PF07670"/>
    </source>
</evidence>
<sequence length="415" mass="42708">MSALQLQALLGLPALCLLAWVLGGCQRGVRARVVAAGLLGQLLTAAALLHLPPLRAGFAWLGDAVEALARATRAGTSLVFGYLGGAPLPYAETVPGGSFILFFQALPLVLLVGALSAVLYHWRIMPLVVRGLARGLGWLFGLSGACNLSVAANVFVGMVEAPLLIRPWLGRLTQAELFVCMVAGLATISGNMLVVYATMIAPVVPDAAGQLLTASLVSAPGSILAALLMIPEREAATAAGPEEAPPRLYDSTMDALVRGTADGLQLLLGIMASLIVFVALVALVNGMLQPLTGWTLEGIAGFLFWPLAFAMGIPAAECATVAASLGVKVVVNEFVSYLQLAASGGAGLAERSRVILTYALCGFTNFASVGIMVTGMTAMCPERRADILRLGLRSLVAASIACCMAGATVGVLTAP</sequence>
<dbReference type="EMBL" id="JAEUXJ010000009">
    <property type="protein sequence ID" value="MBL6457665.1"/>
    <property type="molecule type" value="Genomic_DNA"/>
</dbReference>
<protein>
    <submittedName>
        <fullName evidence="11">Nucleoside:proton symporter</fullName>
    </submittedName>
</protein>
<evidence type="ECO:0000256" key="7">
    <source>
        <dbReference type="SAM" id="Phobius"/>
    </source>
</evidence>